<proteinExistence type="predicted"/>
<dbReference type="EMBL" id="WIXE01002651">
    <property type="protein sequence ID" value="KAK5984629.1"/>
    <property type="molecule type" value="Genomic_DNA"/>
</dbReference>
<reference evidence="1 2" key="1">
    <citation type="submission" date="2019-10" db="EMBL/GenBank/DDBJ databases">
        <title>Assembly and Annotation for the nematode Trichostrongylus colubriformis.</title>
        <authorList>
            <person name="Martin J."/>
        </authorList>
    </citation>
    <scope>NUCLEOTIDE SEQUENCE [LARGE SCALE GENOMIC DNA]</scope>
    <source>
        <strain evidence="1">G859</strain>
        <tissue evidence="1">Whole worm</tissue>
    </source>
</reference>
<organism evidence="1 2">
    <name type="scientific">Trichostrongylus colubriformis</name>
    <name type="common">Black scour worm</name>
    <dbReference type="NCBI Taxonomy" id="6319"/>
    <lineage>
        <taxon>Eukaryota</taxon>
        <taxon>Metazoa</taxon>
        <taxon>Ecdysozoa</taxon>
        <taxon>Nematoda</taxon>
        <taxon>Chromadorea</taxon>
        <taxon>Rhabditida</taxon>
        <taxon>Rhabditina</taxon>
        <taxon>Rhabditomorpha</taxon>
        <taxon>Strongyloidea</taxon>
        <taxon>Trichostrongylidae</taxon>
        <taxon>Trichostrongylus</taxon>
    </lineage>
</organism>
<comment type="caution">
    <text evidence="1">The sequence shown here is derived from an EMBL/GenBank/DDBJ whole genome shotgun (WGS) entry which is preliminary data.</text>
</comment>
<evidence type="ECO:0000313" key="2">
    <source>
        <dbReference type="Proteomes" id="UP001331761"/>
    </source>
</evidence>
<name>A0AAN8IRW5_TRICO</name>
<evidence type="ECO:0000313" key="1">
    <source>
        <dbReference type="EMBL" id="KAK5984629.1"/>
    </source>
</evidence>
<protein>
    <submittedName>
        <fullName evidence="1">Uncharacterized protein</fullName>
    </submittedName>
</protein>
<accession>A0AAN8IRW5</accession>
<dbReference type="Proteomes" id="UP001331761">
    <property type="component" value="Unassembled WGS sequence"/>
</dbReference>
<sequence length="90" mass="10351">MIPPRESSARPISPSKVLGVQVISNELYEEATRDFAPGKSYAKLMIRWLGPFDNIPLRDILPKGEYFFIVQDIKRINTKLVQRMVTQLDC</sequence>
<gene>
    <name evidence="1" type="ORF">GCK32_017850</name>
</gene>
<dbReference type="AlphaFoldDB" id="A0AAN8IRW5"/>
<keyword evidence="2" id="KW-1185">Reference proteome</keyword>